<protein>
    <submittedName>
        <fullName evidence="2">Positive regulator of sigma(E), RseC/MucC</fullName>
    </submittedName>
</protein>
<proteinExistence type="predicted"/>
<reference evidence="3" key="1">
    <citation type="submission" date="2016-10" db="EMBL/GenBank/DDBJ databases">
        <authorList>
            <person name="Varghese N."/>
            <person name="Submissions S."/>
        </authorList>
    </citation>
    <scope>NUCLEOTIDE SEQUENCE [LARGE SCALE GENOMIC DNA]</scope>
    <source>
        <strain evidence="3">CGMCC 1.6775</strain>
    </source>
</reference>
<evidence type="ECO:0000313" key="3">
    <source>
        <dbReference type="Proteomes" id="UP000199339"/>
    </source>
</evidence>
<feature type="transmembrane region" description="Helical" evidence="1">
    <location>
        <begin position="73"/>
        <end position="95"/>
    </location>
</feature>
<dbReference type="RefSeq" id="WP_092004846.1">
    <property type="nucleotide sequence ID" value="NZ_FOUR01000007.1"/>
</dbReference>
<evidence type="ECO:0000313" key="2">
    <source>
        <dbReference type="EMBL" id="SFN33012.1"/>
    </source>
</evidence>
<dbReference type="PANTHER" id="PTHR35867">
    <property type="entry name" value="PROTEIN RSEC"/>
    <property type="match status" value="1"/>
</dbReference>
<accession>A0A1I4Y4K1</accession>
<keyword evidence="1" id="KW-0472">Membrane</keyword>
<keyword evidence="1" id="KW-1133">Transmembrane helix</keyword>
<dbReference type="EMBL" id="FOUR01000007">
    <property type="protein sequence ID" value="SFN33012.1"/>
    <property type="molecule type" value="Genomic_DNA"/>
</dbReference>
<keyword evidence="1" id="KW-0812">Transmembrane</keyword>
<dbReference type="Pfam" id="PF04246">
    <property type="entry name" value="RseC_MucC"/>
    <property type="match status" value="1"/>
</dbReference>
<dbReference type="PANTHER" id="PTHR35867:SF1">
    <property type="entry name" value="PROTEIN RSEC"/>
    <property type="match status" value="1"/>
</dbReference>
<dbReference type="Proteomes" id="UP000199339">
    <property type="component" value="Unassembled WGS sequence"/>
</dbReference>
<dbReference type="InterPro" id="IPR026268">
    <property type="entry name" value="RseC"/>
</dbReference>
<gene>
    <name evidence="2" type="ORF">SAMN04487961_2796</name>
</gene>
<organism evidence="2 3">
    <name type="scientific">Marinobacter pelagius</name>
    <dbReference type="NCBI Taxonomy" id="379482"/>
    <lineage>
        <taxon>Bacteria</taxon>
        <taxon>Pseudomonadati</taxon>
        <taxon>Pseudomonadota</taxon>
        <taxon>Gammaproteobacteria</taxon>
        <taxon>Pseudomonadales</taxon>
        <taxon>Marinobacteraceae</taxon>
        <taxon>Marinobacter</taxon>
    </lineage>
</organism>
<name>A0A1I4Y4K1_9GAMM</name>
<feature type="transmembrane region" description="Helical" evidence="1">
    <location>
        <begin position="107"/>
        <end position="125"/>
    </location>
</feature>
<keyword evidence="3" id="KW-1185">Reference proteome</keyword>
<dbReference type="PIRSF" id="PIRSF004923">
    <property type="entry name" value="RseC"/>
    <property type="match status" value="1"/>
</dbReference>
<evidence type="ECO:0000256" key="1">
    <source>
        <dbReference type="SAM" id="Phobius"/>
    </source>
</evidence>
<dbReference type="AlphaFoldDB" id="A0A1I4Y4K1"/>
<dbReference type="OrthoDB" id="9795854at2"/>
<sequence>MITETGKVIAIKGDHAWVQTIRASACQSCSARSGCGQRALASVTGGRANQVLVANSINARVGDEVTIGIEEQALLGASMLVYAVPLGAMVLGTIAGHNLSGGSDGGAMLGAAAGLAGGFFLARLFPGRRGGYEPKLLRRNPGCGPNLSINPTDL</sequence>
<dbReference type="InterPro" id="IPR007359">
    <property type="entry name" value="SigmaE_reg_RseC_MucC"/>
</dbReference>